<organism evidence="8 9">
    <name type="scientific">Lachancea nothofagi CBS 11611</name>
    <dbReference type="NCBI Taxonomy" id="1266666"/>
    <lineage>
        <taxon>Eukaryota</taxon>
        <taxon>Fungi</taxon>
        <taxon>Dikarya</taxon>
        <taxon>Ascomycota</taxon>
        <taxon>Saccharomycotina</taxon>
        <taxon>Saccharomycetes</taxon>
        <taxon>Saccharomycetales</taxon>
        <taxon>Saccharomycetaceae</taxon>
        <taxon>Lachancea</taxon>
    </lineage>
</organism>
<evidence type="ECO:0000256" key="6">
    <source>
        <dbReference type="ARBA" id="ARBA00023132"/>
    </source>
</evidence>
<dbReference type="Proteomes" id="UP000189911">
    <property type="component" value="Chromosome H"/>
</dbReference>
<evidence type="ECO:0000256" key="2">
    <source>
        <dbReference type="ARBA" id="ARBA00022448"/>
    </source>
</evidence>
<dbReference type="EMBL" id="LT598447">
    <property type="protein sequence ID" value="SCV05190.1"/>
    <property type="molecule type" value="Genomic_DNA"/>
</dbReference>
<keyword evidence="7" id="KW-0539">Nucleus</keyword>
<dbReference type="GO" id="GO:0000055">
    <property type="term" value="P:ribosomal large subunit export from nucleus"/>
    <property type="evidence" value="ECO:0007669"/>
    <property type="project" value="InterPro"/>
</dbReference>
<evidence type="ECO:0000256" key="5">
    <source>
        <dbReference type="ARBA" id="ARBA00023010"/>
    </source>
</evidence>
<dbReference type="GO" id="GO:0006606">
    <property type="term" value="P:protein import into nucleus"/>
    <property type="evidence" value="ECO:0007669"/>
    <property type="project" value="TreeGrafter"/>
</dbReference>
<dbReference type="OrthoDB" id="341482at2759"/>
<comment type="subcellular location">
    <subcellularLocation>
        <location evidence="1">Nucleus</location>
        <location evidence="1">Nuclear pore complex</location>
    </subcellularLocation>
</comment>
<keyword evidence="3" id="KW-0509">mRNA transport</keyword>
<keyword evidence="2" id="KW-0813">Transport</keyword>
<dbReference type="PANTHER" id="PTHR13257">
    <property type="entry name" value="NUCLEOPORIN NUP84-RELATED"/>
    <property type="match status" value="1"/>
</dbReference>
<keyword evidence="9" id="KW-1185">Reference proteome</keyword>
<keyword evidence="6" id="KW-0906">Nuclear pore complex</keyword>
<dbReference type="GO" id="GO:0005643">
    <property type="term" value="C:nuclear pore"/>
    <property type="evidence" value="ECO:0007669"/>
    <property type="project" value="UniProtKB-SubCell"/>
</dbReference>
<keyword evidence="5" id="KW-0811">Translocation</keyword>
<sequence length="682" mass="76679">MDPESHPIFKSQPFEAGCSKRFVCNSSTSFKTVVVEGSTVKWCMLHEPDYQYVDFKPIQDYVEVVLNSSGTLLCLHNSQELQILTLDKNSNQPNEYKIPASAGVKQVLWHPNARLDSCLVVLTASDEICMFELLSDDYTKPTTVLNSSAAKYGMGSIIRDITSMSFSSDGMSLYLLNTSEGADVYSLYPFLPSDATLSEETIKYSFHKALLQYQELTDGDSSELKRRATKQLQFSSKLNSQLQDHIKGRSDSSALDLTISKALRNSAIQGPYTINPFPESLYLATAVQLETLKFGEHTELVLITFDDGTILQCFPDLEPMMSWENSESCHNNSLVSVGSLKSPGIISLVCDSNFVVLSPQKAVLVSLKRLTQAMEQSLSDYDARNLNEDLSEQILQQEGAFDAAGVWSAGSHIVLLSKNSTSHFDVPFSAKLMKKKQDEPHKEIVAHRRPYDQPMAELIALNDKAQTLMKTPLSTAIEPRLRQSKLDNACNEEQLSLLTNISKEILNRVVIGQTLALSIHSRLMGQQDELAVQLRKVCEVRNKKEEASKKYTAQQDRWTSVQAKNQAIKSRFESLRDKLMEFSTSDKVRSQEISHTEMEWFKEIKNQIARFNRLVHSQRDLSENLSILKTELEYVQVEGRESGDSTRSTDVSWEELRELLAKDAKIIGECQVELQGTASELN</sequence>
<dbReference type="PANTHER" id="PTHR13257:SF0">
    <property type="entry name" value="NUCLEAR PORE COMPLEX PROTEIN NUP88"/>
    <property type="match status" value="1"/>
</dbReference>
<protein>
    <submittedName>
        <fullName evidence="8">LANO_0H02036g1_1</fullName>
    </submittedName>
</protein>
<proteinExistence type="predicted"/>
<evidence type="ECO:0000256" key="1">
    <source>
        <dbReference type="ARBA" id="ARBA00004567"/>
    </source>
</evidence>
<evidence type="ECO:0000313" key="9">
    <source>
        <dbReference type="Proteomes" id="UP000189911"/>
    </source>
</evidence>
<reference evidence="9" key="1">
    <citation type="submission" date="2016-03" db="EMBL/GenBank/DDBJ databases">
        <authorList>
            <person name="Devillers Hugo."/>
        </authorList>
    </citation>
    <scope>NUCLEOTIDE SEQUENCE [LARGE SCALE GENOMIC DNA]</scope>
</reference>
<dbReference type="AlphaFoldDB" id="A0A1G4KKU8"/>
<evidence type="ECO:0000256" key="4">
    <source>
        <dbReference type="ARBA" id="ARBA00022927"/>
    </source>
</evidence>
<name>A0A1G4KKU8_9SACH</name>
<accession>A0A1G4KKU8</accession>
<dbReference type="GO" id="GO:0006406">
    <property type="term" value="P:mRNA export from nucleus"/>
    <property type="evidence" value="ECO:0007669"/>
    <property type="project" value="TreeGrafter"/>
</dbReference>
<evidence type="ECO:0000256" key="3">
    <source>
        <dbReference type="ARBA" id="ARBA00022816"/>
    </source>
</evidence>
<evidence type="ECO:0000256" key="7">
    <source>
        <dbReference type="ARBA" id="ARBA00023242"/>
    </source>
</evidence>
<evidence type="ECO:0000313" key="8">
    <source>
        <dbReference type="EMBL" id="SCV05190.1"/>
    </source>
</evidence>
<dbReference type="GO" id="GO:0017056">
    <property type="term" value="F:structural constituent of nuclear pore"/>
    <property type="evidence" value="ECO:0007669"/>
    <property type="project" value="InterPro"/>
</dbReference>
<keyword evidence="4" id="KW-0653">Protein transport</keyword>
<dbReference type="GO" id="GO:0000056">
    <property type="term" value="P:ribosomal small subunit export from nucleus"/>
    <property type="evidence" value="ECO:0007669"/>
    <property type="project" value="InterPro"/>
</dbReference>
<dbReference type="InterPro" id="IPR037700">
    <property type="entry name" value="NUP88/NUP82"/>
</dbReference>
<gene>
    <name evidence="8" type="ORF">LANO_0H02036G</name>
</gene>